<dbReference type="SMART" id="SM00091">
    <property type="entry name" value="PAS"/>
    <property type="match status" value="2"/>
</dbReference>
<keyword evidence="3" id="KW-0902">Two-component regulatory system</keyword>
<dbReference type="Gene3D" id="3.30.450.40">
    <property type="match status" value="1"/>
</dbReference>
<evidence type="ECO:0000313" key="6">
    <source>
        <dbReference type="EMBL" id="MST34099.1"/>
    </source>
</evidence>
<dbReference type="Proteomes" id="UP000437736">
    <property type="component" value="Unassembled WGS sequence"/>
</dbReference>
<comment type="caution">
    <text evidence="6">The sequence shown here is derived from an EMBL/GenBank/DDBJ whole genome shotgun (WGS) entry which is preliminary data.</text>
</comment>
<dbReference type="PANTHER" id="PTHR24421">
    <property type="entry name" value="NITRATE/NITRITE SENSOR PROTEIN NARX-RELATED"/>
    <property type="match status" value="1"/>
</dbReference>
<dbReference type="Pfam" id="PF08448">
    <property type="entry name" value="PAS_4"/>
    <property type="match status" value="1"/>
</dbReference>
<dbReference type="SMART" id="SM00065">
    <property type="entry name" value="GAF"/>
    <property type="match status" value="1"/>
</dbReference>
<organism evidence="6 7">
    <name type="scientific">Acidiferrimicrobium australe</name>
    <dbReference type="NCBI Taxonomy" id="2664430"/>
    <lineage>
        <taxon>Bacteria</taxon>
        <taxon>Bacillati</taxon>
        <taxon>Actinomycetota</taxon>
        <taxon>Acidimicrobiia</taxon>
        <taxon>Acidimicrobiales</taxon>
        <taxon>Acidimicrobiaceae</taxon>
        <taxon>Acidiferrimicrobium</taxon>
    </lineage>
</organism>
<dbReference type="Gene3D" id="6.10.250.2870">
    <property type="match status" value="1"/>
</dbReference>
<dbReference type="SUPFAM" id="SSF55781">
    <property type="entry name" value="GAF domain-like"/>
    <property type="match status" value="1"/>
</dbReference>
<dbReference type="InterPro" id="IPR050482">
    <property type="entry name" value="Sensor_HK_TwoCompSys"/>
</dbReference>
<keyword evidence="7" id="KW-1185">Reference proteome</keyword>
<dbReference type="InterPro" id="IPR011712">
    <property type="entry name" value="Sig_transdc_His_kin_sub3_dim/P"/>
</dbReference>
<dbReference type="SUPFAM" id="SSF55785">
    <property type="entry name" value="PYP-like sensor domain (PAS domain)"/>
    <property type="match status" value="2"/>
</dbReference>
<evidence type="ECO:0000256" key="4">
    <source>
        <dbReference type="SAM" id="MobiDB-lite"/>
    </source>
</evidence>
<dbReference type="InterPro" id="IPR035965">
    <property type="entry name" value="PAS-like_dom_sf"/>
</dbReference>
<protein>
    <submittedName>
        <fullName evidence="6">PAS domain S-box protein</fullName>
    </submittedName>
</protein>
<dbReference type="PROSITE" id="PS50112">
    <property type="entry name" value="PAS"/>
    <property type="match status" value="2"/>
</dbReference>
<feature type="domain" description="PAS" evidence="5">
    <location>
        <begin position="128"/>
        <end position="199"/>
    </location>
</feature>
<evidence type="ECO:0000256" key="3">
    <source>
        <dbReference type="ARBA" id="ARBA00023012"/>
    </source>
</evidence>
<keyword evidence="2" id="KW-0418">Kinase</keyword>
<proteinExistence type="predicted"/>
<feature type="region of interest" description="Disordered" evidence="4">
    <location>
        <begin position="56"/>
        <end position="83"/>
    </location>
</feature>
<gene>
    <name evidence="6" type="ORF">GHK86_15390</name>
</gene>
<dbReference type="InterPro" id="IPR029016">
    <property type="entry name" value="GAF-like_dom_sf"/>
</dbReference>
<dbReference type="Pfam" id="PF07730">
    <property type="entry name" value="HisKA_3"/>
    <property type="match status" value="1"/>
</dbReference>
<dbReference type="Pfam" id="PF00989">
    <property type="entry name" value="PAS"/>
    <property type="match status" value="1"/>
</dbReference>
<evidence type="ECO:0000256" key="1">
    <source>
        <dbReference type="ARBA" id="ARBA00022679"/>
    </source>
</evidence>
<dbReference type="NCBIfam" id="TIGR00229">
    <property type="entry name" value="sensory_box"/>
    <property type="match status" value="2"/>
</dbReference>
<evidence type="ECO:0000259" key="5">
    <source>
        <dbReference type="PROSITE" id="PS50112"/>
    </source>
</evidence>
<dbReference type="InterPro" id="IPR013767">
    <property type="entry name" value="PAS_fold"/>
</dbReference>
<feature type="compositionally biased region" description="Gly residues" evidence="4">
    <location>
        <begin position="69"/>
        <end position="80"/>
    </location>
</feature>
<sequence>MRRVSRDARLRLEAVAQHLPDGLLVVDAGGRIGLVNDLLAAMTGYAEADLLGQPVERLLPGGLPPAGDPAGGPGAPGSPGGDRVRVRLTRRDGTCVPVEVTARSAVIDGARVTVVTARPAGGRDPSEAERRWDDLVAGVGLAVVGLDRHGHITFANPFFLALTGYEAQEVLGAEWFSTFIPADAGAEVEAVFADVVGSSLADHHVNPILTKAGRRRLVAWFNTVQRGPDGAVQGTLSIGDDITDRVRTEAQLRAVGEVTDGVLGGRPLAELLRLLAGHTRRLVGADAALVLLPHDGETLVVAAAEGTDAARLEGRILAQGASIAGAVLRAQRAEVVGDASRDPRITRELIESAEIGPAMFVPLSAAERGLGTLLVANGRGGRRFDDDDLAIVEAVASHASVAVEYTRAQREMQRLAVMEERERIARDLHDHVIQRLFAIGLGLAAVRGGQLEPQVTDRLAEAVDALDLAIADLRTSIFDLRRSPRPGGLRGEILAVADESTGPLGFQPQVRFGGPVDTSGGDDLAAHVVGVVREGLANVARHARAGR</sequence>
<evidence type="ECO:0000256" key="2">
    <source>
        <dbReference type="ARBA" id="ARBA00022777"/>
    </source>
</evidence>
<feature type="domain" description="PAS" evidence="5">
    <location>
        <begin position="8"/>
        <end position="60"/>
    </location>
</feature>
<dbReference type="InterPro" id="IPR000014">
    <property type="entry name" value="PAS"/>
</dbReference>
<keyword evidence="1" id="KW-0808">Transferase</keyword>
<dbReference type="CDD" id="cd00130">
    <property type="entry name" value="PAS"/>
    <property type="match status" value="2"/>
</dbReference>
<dbReference type="Pfam" id="PF13185">
    <property type="entry name" value="GAF_2"/>
    <property type="match status" value="1"/>
</dbReference>
<evidence type="ECO:0000313" key="7">
    <source>
        <dbReference type="Proteomes" id="UP000437736"/>
    </source>
</evidence>
<accession>A0ABW9QWQ9</accession>
<name>A0ABW9QWQ9_9ACTN</name>
<dbReference type="Gene3D" id="3.30.450.20">
    <property type="entry name" value="PAS domain"/>
    <property type="match status" value="2"/>
</dbReference>
<feature type="non-terminal residue" evidence="6">
    <location>
        <position position="547"/>
    </location>
</feature>
<dbReference type="EMBL" id="WJHE01000850">
    <property type="protein sequence ID" value="MST34099.1"/>
    <property type="molecule type" value="Genomic_DNA"/>
</dbReference>
<dbReference type="InterPro" id="IPR013656">
    <property type="entry name" value="PAS_4"/>
</dbReference>
<reference evidence="6 7" key="1">
    <citation type="submission" date="2019-11" db="EMBL/GenBank/DDBJ databases">
        <title>Acidiferrimicrobium australis gen. nov., sp. nov., an acidophilic and obligately heterotrophic, member of the Actinobacteria that catalyses dissimilatory oxido- reduction of iron isolated from metal-rich acidic water in Chile.</title>
        <authorList>
            <person name="Gonzalez D."/>
            <person name="Huber K."/>
            <person name="Hedrich S."/>
            <person name="Rojas-Villalobos C."/>
            <person name="Quatrini R."/>
            <person name="Dinamarca M.A."/>
            <person name="Schwarz A."/>
            <person name="Canales C."/>
            <person name="Nancucheo I."/>
        </authorList>
    </citation>
    <scope>NUCLEOTIDE SEQUENCE [LARGE SCALE GENOMIC DNA]</scope>
    <source>
        <strain evidence="6 7">USS-CCA1</strain>
    </source>
</reference>
<dbReference type="PANTHER" id="PTHR24421:SF56">
    <property type="entry name" value="OXYGEN SENSOR HISTIDINE KINASE RESPONSE REGULATOR DOST"/>
    <property type="match status" value="1"/>
</dbReference>
<dbReference type="InterPro" id="IPR003018">
    <property type="entry name" value="GAF"/>
</dbReference>